<evidence type="ECO:0000259" key="11">
    <source>
        <dbReference type="PROSITE" id="PS50112"/>
    </source>
</evidence>
<dbReference type="Pfam" id="PF16736">
    <property type="entry name" value="sCache_like"/>
    <property type="match status" value="1"/>
</dbReference>
<dbReference type="Gene3D" id="3.30.565.10">
    <property type="entry name" value="Histidine kinase-like ATPase, C-terminal domain"/>
    <property type="match status" value="1"/>
</dbReference>
<evidence type="ECO:0000256" key="3">
    <source>
        <dbReference type="ARBA" id="ARBA00012438"/>
    </source>
</evidence>
<protein>
    <recommendedName>
        <fullName evidence="3">histidine kinase</fullName>
        <ecNumber evidence="3">2.7.13.3</ecNumber>
    </recommendedName>
</protein>
<dbReference type="Pfam" id="PF02518">
    <property type="entry name" value="HATPase_c"/>
    <property type="match status" value="1"/>
</dbReference>
<dbReference type="PROSITE" id="PS50112">
    <property type="entry name" value="PAS"/>
    <property type="match status" value="1"/>
</dbReference>
<dbReference type="InterPro" id="IPR013767">
    <property type="entry name" value="PAS_fold"/>
</dbReference>
<organism evidence="12 13">
    <name type="scientific">Proteiniborus ethanoligenes</name>
    <dbReference type="NCBI Taxonomy" id="415015"/>
    <lineage>
        <taxon>Bacteria</taxon>
        <taxon>Bacillati</taxon>
        <taxon>Bacillota</taxon>
        <taxon>Clostridia</taxon>
        <taxon>Eubacteriales</taxon>
        <taxon>Proteiniborus</taxon>
    </lineage>
</organism>
<evidence type="ECO:0000256" key="2">
    <source>
        <dbReference type="ARBA" id="ARBA00004370"/>
    </source>
</evidence>
<dbReference type="GO" id="GO:0006355">
    <property type="term" value="P:regulation of DNA-templated transcription"/>
    <property type="evidence" value="ECO:0007669"/>
    <property type="project" value="InterPro"/>
</dbReference>
<dbReference type="InterPro" id="IPR003594">
    <property type="entry name" value="HATPase_dom"/>
</dbReference>
<dbReference type="SUPFAM" id="SSF47384">
    <property type="entry name" value="Homodimeric domain of signal transducing histidine kinase"/>
    <property type="match status" value="1"/>
</dbReference>
<feature type="transmembrane region" description="Helical" evidence="9">
    <location>
        <begin position="7"/>
        <end position="32"/>
    </location>
</feature>
<keyword evidence="13" id="KW-1185">Reference proteome</keyword>
<dbReference type="InterPro" id="IPR005467">
    <property type="entry name" value="His_kinase_dom"/>
</dbReference>
<dbReference type="InterPro" id="IPR036890">
    <property type="entry name" value="HATPase_C_sf"/>
</dbReference>
<feature type="transmembrane region" description="Helical" evidence="9">
    <location>
        <begin position="143"/>
        <end position="168"/>
    </location>
</feature>
<dbReference type="PRINTS" id="PR00344">
    <property type="entry name" value="BCTRLSENSOR"/>
</dbReference>
<keyword evidence="9" id="KW-1133">Transmembrane helix</keyword>
<dbReference type="SUPFAM" id="SSF55785">
    <property type="entry name" value="PYP-like sensor domain (PAS domain)"/>
    <property type="match status" value="1"/>
</dbReference>
<dbReference type="PANTHER" id="PTHR45453">
    <property type="entry name" value="PHOSPHATE REGULON SENSOR PROTEIN PHOR"/>
    <property type="match status" value="1"/>
</dbReference>
<dbReference type="SUPFAM" id="SSF55874">
    <property type="entry name" value="ATPase domain of HSP90 chaperone/DNA topoisomerase II/histidine kinase"/>
    <property type="match status" value="1"/>
</dbReference>
<dbReference type="PANTHER" id="PTHR45453:SF1">
    <property type="entry name" value="PHOSPHATE REGULON SENSOR PROTEIN PHOR"/>
    <property type="match status" value="1"/>
</dbReference>
<dbReference type="OrthoDB" id="9813151at2"/>
<dbReference type="CDD" id="cd00082">
    <property type="entry name" value="HisKA"/>
    <property type="match status" value="1"/>
</dbReference>
<dbReference type="InterPro" id="IPR003661">
    <property type="entry name" value="HisK_dim/P_dom"/>
</dbReference>
<dbReference type="InterPro" id="IPR035965">
    <property type="entry name" value="PAS-like_dom_sf"/>
</dbReference>
<evidence type="ECO:0000259" key="10">
    <source>
        <dbReference type="PROSITE" id="PS50109"/>
    </source>
</evidence>
<feature type="domain" description="Histidine kinase" evidence="10">
    <location>
        <begin position="342"/>
        <end position="555"/>
    </location>
</feature>
<dbReference type="InterPro" id="IPR000014">
    <property type="entry name" value="PAS"/>
</dbReference>
<evidence type="ECO:0000256" key="8">
    <source>
        <dbReference type="ARBA" id="ARBA00023136"/>
    </source>
</evidence>
<gene>
    <name evidence="12" type="ORF">SAMN05660462_01753</name>
</gene>
<evidence type="ECO:0000313" key="13">
    <source>
        <dbReference type="Proteomes" id="UP000198625"/>
    </source>
</evidence>
<dbReference type="CDD" id="cd00075">
    <property type="entry name" value="HATPase"/>
    <property type="match status" value="1"/>
</dbReference>
<dbReference type="SMART" id="SM00387">
    <property type="entry name" value="HATPase_c"/>
    <property type="match status" value="1"/>
</dbReference>
<dbReference type="GO" id="GO:0000155">
    <property type="term" value="F:phosphorelay sensor kinase activity"/>
    <property type="evidence" value="ECO:0007669"/>
    <property type="project" value="InterPro"/>
</dbReference>
<sequence>MKKKINFHLYLIGGVSIILTTIFITFIFYGLFQQQVKRDLKNYGQLLAQNYTLSSNSIMFKEKVMGDLRITIVKQNGEVVFESYADVSQMDNHGNRPEIIDAVNRGEGNSVRYSSTLENDTFYYALLLKDGNILRVSKQTHSIMTLFLGILPLVVGLATIIFLLCLILSQVLTRRIITPIEKMAENIEALEENIAYDELIPFARTIKMQNNHILKQMEYLEQEKNKIQMITDNMSEGLILLNNDKNILTINNSAIYLLSEKEKDYIGKNILYLSRNEQLNNIINSAADGESSSAYIFVEDKHLEAFANPVYYKENMVGLMCLLLDVTEKKESEKIRREFTANVSHELKTPLTSILGYAWLIKNGVAKQEDIKNFADRIHHDANRLILLINDIIKLSELDDPRKDMNLEGVDLYEIAKECVSSLSVSAQNKEVSLEVVGESHKVIANRSMMEELIYNLCDNAIRYNKPSGKVTITVKAEKENIILSVEDTGIGIPKEHQSRIFERFYCVDKSRLKATGGTGLGLSIVKHIVQQHNAKLVLDSAVNLGTKITITFMK</sequence>
<dbReference type="Proteomes" id="UP000198625">
    <property type="component" value="Unassembled WGS sequence"/>
</dbReference>
<dbReference type="RefSeq" id="WP_091729985.1">
    <property type="nucleotide sequence ID" value="NZ_FNQE01000017.1"/>
</dbReference>
<dbReference type="InterPro" id="IPR031967">
    <property type="entry name" value="PhoR_single_Cache-like_dom"/>
</dbReference>
<dbReference type="SMART" id="SM00388">
    <property type="entry name" value="HisKA"/>
    <property type="match status" value="1"/>
</dbReference>
<comment type="catalytic activity">
    <reaction evidence="1">
        <text>ATP + protein L-histidine = ADP + protein N-phospho-L-histidine.</text>
        <dbReference type="EC" id="2.7.13.3"/>
    </reaction>
</comment>
<dbReference type="Gene3D" id="3.30.450.20">
    <property type="entry name" value="PAS domain"/>
    <property type="match status" value="1"/>
</dbReference>
<comment type="subcellular location">
    <subcellularLocation>
        <location evidence="2">Membrane</location>
    </subcellularLocation>
</comment>
<dbReference type="STRING" id="415015.SAMN05660462_01753"/>
<evidence type="ECO:0000256" key="1">
    <source>
        <dbReference type="ARBA" id="ARBA00000085"/>
    </source>
</evidence>
<dbReference type="Pfam" id="PF00989">
    <property type="entry name" value="PAS"/>
    <property type="match status" value="1"/>
</dbReference>
<dbReference type="InterPro" id="IPR036097">
    <property type="entry name" value="HisK_dim/P_sf"/>
</dbReference>
<name>A0A1H3Q0N3_9FIRM</name>
<dbReference type="Gene3D" id="1.10.287.130">
    <property type="match status" value="1"/>
</dbReference>
<accession>A0A1H3Q0N3</accession>
<dbReference type="PROSITE" id="PS50109">
    <property type="entry name" value="HIS_KIN"/>
    <property type="match status" value="1"/>
</dbReference>
<feature type="domain" description="PAS" evidence="11">
    <location>
        <begin position="223"/>
        <end position="272"/>
    </location>
</feature>
<keyword evidence="4" id="KW-0597">Phosphoprotein</keyword>
<dbReference type="AlphaFoldDB" id="A0A1H3Q0N3"/>
<dbReference type="InterPro" id="IPR004358">
    <property type="entry name" value="Sig_transdc_His_kin-like_C"/>
</dbReference>
<dbReference type="EC" id="2.7.13.3" evidence="3"/>
<keyword evidence="8 9" id="KW-0472">Membrane</keyword>
<dbReference type="Pfam" id="PF00512">
    <property type="entry name" value="HisKA"/>
    <property type="match status" value="1"/>
</dbReference>
<dbReference type="GO" id="GO:0016036">
    <property type="term" value="P:cellular response to phosphate starvation"/>
    <property type="evidence" value="ECO:0007669"/>
    <property type="project" value="TreeGrafter"/>
</dbReference>
<keyword evidence="9" id="KW-0812">Transmembrane</keyword>
<evidence type="ECO:0000256" key="9">
    <source>
        <dbReference type="SAM" id="Phobius"/>
    </source>
</evidence>
<dbReference type="FunFam" id="3.30.565.10:FF:000006">
    <property type="entry name" value="Sensor histidine kinase WalK"/>
    <property type="match status" value="1"/>
</dbReference>
<keyword evidence="5" id="KW-0808">Transferase</keyword>
<proteinExistence type="predicted"/>
<reference evidence="12 13" key="1">
    <citation type="submission" date="2016-10" db="EMBL/GenBank/DDBJ databases">
        <authorList>
            <person name="de Groot N.N."/>
        </authorList>
    </citation>
    <scope>NUCLEOTIDE SEQUENCE [LARGE SCALE GENOMIC DNA]</scope>
    <source>
        <strain evidence="12 13">DSM 21650</strain>
    </source>
</reference>
<evidence type="ECO:0000256" key="5">
    <source>
        <dbReference type="ARBA" id="ARBA00022679"/>
    </source>
</evidence>
<evidence type="ECO:0000256" key="7">
    <source>
        <dbReference type="ARBA" id="ARBA00023012"/>
    </source>
</evidence>
<dbReference type="InterPro" id="IPR050351">
    <property type="entry name" value="BphY/WalK/GraS-like"/>
</dbReference>
<dbReference type="EMBL" id="FNQE01000017">
    <property type="protein sequence ID" value="SDZ07104.1"/>
    <property type="molecule type" value="Genomic_DNA"/>
</dbReference>
<evidence type="ECO:0000256" key="4">
    <source>
        <dbReference type="ARBA" id="ARBA00022553"/>
    </source>
</evidence>
<keyword evidence="6 12" id="KW-0418">Kinase</keyword>
<evidence type="ECO:0000313" key="12">
    <source>
        <dbReference type="EMBL" id="SDZ07104.1"/>
    </source>
</evidence>
<dbReference type="GO" id="GO:0004721">
    <property type="term" value="F:phosphoprotein phosphatase activity"/>
    <property type="evidence" value="ECO:0007669"/>
    <property type="project" value="TreeGrafter"/>
</dbReference>
<evidence type="ECO:0000256" key="6">
    <source>
        <dbReference type="ARBA" id="ARBA00022777"/>
    </source>
</evidence>
<dbReference type="FunFam" id="1.10.287.130:FF:000001">
    <property type="entry name" value="Two-component sensor histidine kinase"/>
    <property type="match status" value="1"/>
</dbReference>
<dbReference type="GO" id="GO:0005886">
    <property type="term" value="C:plasma membrane"/>
    <property type="evidence" value="ECO:0007669"/>
    <property type="project" value="TreeGrafter"/>
</dbReference>
<keyword evidence="7" id="KW-0902">Two-component regulatory system</keyword>